<evidence type="ECO:0000256" key="2">
    <source>
        <dbReference type="ARBA" id="ARBA00011073"/>
    </source>
</evidence>
<dbReference type="PANTHER" id="PTHR43806:SF11">
    <property type="entry name" value="CEREVISIN-RELATED"/>
    <property type="match status" value="1"/>
</dbReference>
<evidence type="ECO:0000259" key="9">
    <source>
        <dbReference type="PROSITE" id="PS50093"/>
    </source>
</evidence>
<dbReference type="PROSITE" id="PS50093">
    <property type="entry name" value="PKD"/>
    <property type="match status" value="1"/>
</dbReference>
<reference evidence="10" key="1">
    <citation type="submission" date="2021-04" db="EMBL/GenBank/DDBJ databases">
        <title>Oceanospirillales bacteria with DddD are important DMSP degraders in coastal seawater.</title>
        <authorList>
            <person name="Liu J."/>
        </authorList>
    </citation>
    <scope>NUCLEOTIDE SEQUENCE</scope>
    <source>
        <strain evidence="10">GY6</strain>
        <plasmid evidence="10">unnamed</plasmid>
    </source>
</reference>
<evidence type="ECO:0000256" key="3">
    <source>
        <dbReference type="ARBA" id="ARBA00022525"/>
    </source>
</evidence>
<dbReference type="PANTHER" id="PTHR43806">
    <property type="entry name" value="PEPTIDASE S8"/>
    <property type="match status" value="1"/>
</dbReference>
<comment type="subcellular location">
    <subcellularLocation>
        <location evidence="1">Secreted</location>
    </subcellularLocation>
</comment>
<evidence type="ECO:0000256" key="7">
    <source>
        <dbReference type="PROSITE-ProRule" id="PRU01240"/>
    </source>
</evidence>
<geneLocation type="plasmid" evidence="10 11">
    <name>unnamed</name>
</geneLocation>
<dbReference type="Proteomes" id="UP001059950">
    <property type="component" value="Plasmid unnamed"/>
</dbReference>
<sequence>MRYLLFLSALLSLSLNLQAAPPFVIGQVVVKGDPWEFQEYHKVKHLRKSGLTVLDVGPGNERGAIMRLRSRGHWAALNLIANKTATTDDPFRIYQWHFDRIQADAAWGLATGEGVSVAVLDTGLMSGGPDGINSVCPDALGATGGWDIVNDDSSPVDGDGHGTHVSGTIAQATNNGIGVSGLAYNACILPVKVLDDSGSGSFADIAEGIYHAVDQGADVINMSLGISARYGVTNDPVMDPALQYAAQNNVVVVAASGNDGHRKNVSYPAIYPTVIAVGATDARDQVARYSNRGAGLDVVAPGGDTSRDDDGDPQNYPDGVLQETNIGSGWGYYFFQGTSMASPHVAATAALLLSHGAAPDDIRSLLQDNTIDIYENGYDSTSGWGLIQAHDALVAVNSVGVNQPPIAAFQENCNGLSCSFDAGTSFDDGTIVSYLWDFGDGSGSDGETGSTAETISHNYAADGTYDVTLTVEDNDGLSATRTVTVNVSSAQACTDNDADGFCAEIDDCDDSDNQTYPGHNDSKGRWGRNGVDNDCNGIIDG</sequence>
<keyword evidence="4 7" id="KW-0645">Protease</keyword>
<feature type="active site" description="Charge relay system" evidence="7">
    <location>
        <position position="339"/>
    </location>
</feature>
<evidence type="ECO:0000256" key="6">
    <source>
        <dbReference type="ARBA" id="ARBA00022825"/>
    </source>
</evidence>
<dbReference type="SUPFAM" id="SSF49299">
    <property type="entry name" value="PKD domain"/>
    <property type="match status" value="1"/>
</dbReference>
<dbReference type="InterPro" id="IPR013783">
    <property type="entry name" value="Ig-like_fold"/>
</dbReference>
<dbReference type="Gene3D" id="2.60.40.10">
    <property type="entry name" value="Immunoglobulins"/>
    <property type="match status" value="1"/>
</dbReference>
<dbReference type="InterPro" id="IPR000601">
    <property type="entry name" value="PKD_dom"/>
</dbReference>
<dbReference type="InterPro" id="IPR022409">
    <property type="entry name" value="PKD/Chitinase_dom"/>
</dbReference>
<dbReference type="EMBL" id="CP073345">
    <property type="protein sequence ID" value="UTW05606.1"/>
    <property type="molecule type" value="Genomic_DNA"/>
</dbReference>
<dbReference type="CDD" id="cd07484">
    <property type="entry name" value="Peptidases_S8_Thermitase_like"/>
    <property type="match status" value="1"/>
</dbReference>
<organism evidence="10 11">
    <name type="scientific">Amphritea atlantica</name>
    <dbReference type="NCBI Taxonomy" id="355243"/>
    <lineage>
        <taxon>Bacteria</taxon>
        <taxon>Pseudomonadati</taxon>
        <taxon>Pseudomonadota</taxon>
        <taxon>Gammaproteobacteria</taxon>
        <taxon>Oceanospirillales</taxon>
        <taxon>Oceanospirillaceae</taxon>
        <taxon>Amphritea</taxon>
    </lineage>
</organism>
<dbReference type="Gene3D" id="3.40.50.200">
    <property type="entry name" value="Peptidase S8/S53 domain"/>
    <property type="match status" value="1"/>
</dbReference>
<evidence type="ECO:0000256" key="5">
    <source>
        <dbReference type="ARBA" id="ARBA00022801"/>
    </source>
</evidence>
<keyword evidence="6 7" id="KW-0720">Serine protease</keyword>
<dbReference type="InterPro" id="IPR000209">
    <property type="entry name" value="Peptidase_S8/S53_dom"/>
</dbReference>
<keyword evidence="8" id="KW-0732">Signal</keyword>
<dbReference type="InterPro" id="IPR050131">
    <property type="entry name" value="Peptidase_S8_subtilisin-like"/>
</dbReference>
<gene>
    <name evidence="10" type="ORF">KDX31_19615</name>
</gene>
<dbReference type="InterPro" id="IPR034084">
    <property type="entry name" value="Thermitase-like_dom"/>
</dbReference>
<keyword evidence="10" id="KW-0614">Plasmid</keyword>
<keyword evidence="5 7" id="KW-0378">Hydrolase</keyword>
<dbReference type="Pfam" id="PF00082">
    <property type="entry name" value="Peptidase_S8"/>
    <property type="match status" value="1"/>
</dbReference>
<evidence type="ECO:0000256" key="4">
    <source>
        <dbReference type="ARBA" id="ARBA00022670"/>
    </source>
</evidence>
<feature type="active site" description="Charge relay system" evidence="7">
    <location>
        <position position="161"/>
    </location>
</feature>
<comment type="similarity">
    <text evidence="2 7">Belongs to the peptidase S8 family.</text>
</comment>
<feature type="domain" description="PKD" evidence="9">
    <location>
        <begin position="401"/>
        <end position="492"/>
    </location>
</feature>
<dbReference type="PROSITE" id="PS51892">
    <property type="entry name" value="SUBTILASE"/>
    <property type="match status" value="1"/>
</dbReference>
<evidence type="ECO:0000256" key="8">
    <source>
        <dbReference type="SAM" id="SignalP"/>
    </source>
</evidence>
<feature type="chain" id="PRO_5047233547" evidence="8">
    <location>
        <begin position="20"/>
        <end position="541"/>
    </location>
</feature>
<dbReference type="InterPro" id="IPR036852">
    <property type="entry name" value="Peptidase_S8/S53_dom_sf"/>
</dbReference>
<keyword evidence="3" id="KW-0964">Secreted</keyword>
<evidence type="ECO:0000313" key="11">
    <source>
        <dbReference type="Proteomes" id="UP001059950"/>
    </source>
</evidence>
<keyword evidence="11" id="KW-1185">Reference proteome</keyword>
<dbReference type="CDD" id="cd00146">
    <property type="entry name" value="PKD"/>
    <property type="match status" value="1"/>
</dbReference>
<dbReference type="PRINTS" id="PR00723">
    <property type="entry name" value="SUBTILISIN"/>
</dbReference>
<name>A0ABY5H1E2_9GAMM</name>
<feature type="active site" description="Charge relay system" evidence="7">
    <location>
        <position position="121"/>
    </location>
</feature>
<dbReference type="SMART" id="SM00089">
    <property type="entry name" value="PKD"/>
    <property type="match status" value="1"/>
</dbReference>
<proteinExistence type="inferred from homology"/>
<dbReference type="InterPro" id="IPR015500">
    <property type="entry name" value="Peptidase_S8_subtilisin-rel"/>
</dbReference>
<dbReference type="InterPro" id="IPR035986">
    <property type="entry name" value="PKD_dom_sf"/>
</dbReference>
<dbReference type="InterPro" id="IPR023828">
    <property type="entry name" value="Peptidase_S8_Ser-AS"/>
</dbReference>
<dbReference type="PROSITE" id="PS00138">
    <property type="entry name" value="SUBTILASE_SER"/>
    <property type="match status" value="1"/>
</dbReference>
<dbReference type="SUPFAM" id="SSF52743">
    <property type="entry name" value="Subtilisin-like"/>
    <property type="match status" value="1"/>
</dbReference>
<accession>A0ABY5H1E2</accession>
<dbReference type="Pfam" id="PF18911">
    <property type="entry name" value="PKD_4"/>
    <property type="match status" value="1"/>
</dbReference>
<evidence type="ECO:0000313" key="10">
    <source>
        <dbReference type="EMBL" id="UTW05606.1"/>
    </source>
</evidence>
<evidence type="ECO:0000256" key="1">
    <source>
        <dbReference type="ARBA" id="ARBA00004613"/>
    </source>
</evidence>
<feature type="signal peptide" evidence="8">
    <location>
        <begin position="1"/>
        <end position="19"/>
    </location>
</feature>
<protein>
    <submittedName>
        <fullName evidence="10">S8 family serine peptidase</fullName>
    </submittedName>
</protein>